<name>A0A0B6YIL7_9EUPU</name>
<reference evidence="2" key="1">
    <citation type="submission" date="2014-12" db="EMBL/GenBank/DDBJ databases">
        <title>Insight into the proteome of Arion vulgaris.</title>
        <authorList>
            <person name="Aradska J."/>
            <person name="Bulat T."/>
            <person name="Smidak R."/>
            <person name="Sarate P."/>
            <person name="Gangsoo J."/>
            <person name="Sialana F."/>
            <person name="Bilban M."/>
            <person name="Lubec G."/>
        </authorList>
    </citation>
    <scope>NUCLEOTIDE SEQUENCE</scope>
    <source>
        <tissue evidence="2">Skin</tissue>
    </source>
</reference>
<gene>
    <name evidence="2" type="primary">ORF25724</name>
</gene>
<protein>
    <submittedName>
        <fullName evidence="2">Uncharacterized protein</fullName>
    </submittedName>
</protein>
<evidence type="ECO:0000256" key="1">
    <source>
        <dbReference type="SAM" id="MobiDB-lite"/>
    </source>
</evidence>
<sequence>ISNPNNNSGNEVLNKTLEGTSESKRLGNENVRQKTAVTEEKSLGLKVLPISLESPGKSTDVASVHLVQKKMH</sequence>
<accession>A0A0B6YIL7</accession>
<dbReference type="EMBL" id="HACG01008791">
    <property type="protein sequence ID" value="CEK55656.1"/>
    <property type="molecule type" value="Transcribed_RNA"/>
</dbReference>
<organism evidence="2">
    <name type="scientific">Arion vulgaris</name>
    <dbReference type="NCBI Taxonomy" id="1028688"/>
    <lineage>
        <taxon>Eukaryota</taxon>
        <taxon>Metazoa</taxon>
        <taxon>Spiralia</taxon>
        <taxon>Lophotrochozoa</taxon>
        <taxon>Mollusca</taxon>
        <taxon>Gastropoda</taxon>
        <taxon>Heterobranchia</taxon>
        <taxon>Euthyneura</taxon>
        <taxon>Panpulmonata</taxon>
        <taxon>Eupulmonata</taxon>
        <taxon>Stylommatophora</taxon>
        <taxon>Helicina</taxon>
        <taxon>Arionoidea</taxon>
        <taxon>Arionidae</taxon>
        <taxon>Arion</taxon>
    </lineage>
</organism>
<proteinExistence type="predicted"/>
<evidence type="ECO:0000313" key="2">
    <source>
        <dbReference type="EMBL" id="CEK55656.1"/>
    </source>
</evidence>
<feature type="non-terminal residue" evidence="2">
    <location>
        <position position="1"/>
    </location>
</feature>
<feature type="region of interest" description="Disordered" evidence="1">
    <location>
        <begin position="1"/>
        <end position="37"/>
    </location>
</feature>
<feature type="compositionally biased region" description="Polar residues" evidence="1">
    <location>
        <begin position="1"/>
        <end position="20"/>
    </location>
</feature>
<feature type="non-terminal residue" evidence="2">
    <location>
        <position position="72"/>
    </location>
</feature>
<dbReference type="AlphaFoldDB" id="A0A0B6YIL7"/>